<reference evidence="2" key="1">
    <citation type="submission" date="2016-10" db="EMBL/GenBank/DDBJ databases">
        <authorList>
            <person name="Varghese N."/>
            <person name="Submissions S."/>
        </authorList>
    </citation>
    <scope>NUCLEOTIDE SEQUENCE [LARGE SCALE GENOMIC DNA]</scope>
    <source>
        <strain evidence="2">CGMCC 1.11022</strain>
    </source>
</reference>
<accession>A0A1G8VM37</accession>
<dbReference type="SUPFAM" id="SSF75169">
    <property type="entry name" value="DsrEFH-like"/>
    <property type="match status" value="1"/>
</dbReference>
<name>A0A1G8VM37_9HYPH</name>
<evidence type="ECO:0000313" key="1">
    <source>
        <dbReference type="EMBL" id="SDJ67043.1"/>
    </source>
</evidence>
<sequence length="146" mass="15406">MMRRRDIFRVALAGAAGLLGLRQVKAAAMAEERQKVAYHLSDLDKVGFALGNIKNHYEGTGGKVDIVLVVHGPALAAFKSKSASAAVSSRFSGLVRDGLAPHACANTMQGMDVALTDLLDGFHAAATGGVVKLAELQRQGYAYLRP</sequence>
<dbReference type="Proteomes" id="UP000198894">
    <property type="component" value="Unassembled WGS sequence"/>
</dbReference>
<proteinExistence type="predicted"/>
<dbReference type="InterPro" id="IPR027396">
    <property type="entry name" value="DsrEFH-like"/>
</dbReference>
<dbReference type="AlphaFoldDB" id="A0A1G8VM37"/>
<dbReference type="PANTHER" id="PTHR37691">
    <property type="entry name" value="BLR3518 PROTEIN"/>
    <property type="match status" value="1"/>
</dbReference>
<dbReference type="EMBL" id="FNEE01000008">
    <property type="protein sequence ID" value="SDJ67043.1"/>
    <property type="molecule type" value="Genomic_DNA"/>
</dbReference>
<protein>
    <submittedName>
        <fullName evidence="1">Uncharacterized protein</fullName>
    </submittedName>
</protein>
<evidence type="ECO:0000313" key="2">
    <source>
        <dbReference type="Proteomes" id="UP000198894"/>
    </source>
</evidence>
<dbReference type="PANTHER" id="PTHR37691:SF1">
    <property type="entry name" value="BLR3518 PROTEIN"/>
    <property type="match status" value="1"/>
</dbReference>
<organism evidence="1 2">
    <name type="scientific">Mesorhizobium muleiense</name>
    <dbReference type="NCBI Taxonomy" id="1004279"/>
    <lineage>
        <taxon>Bacteria</taxon>
        <taxon>Pseudomonadati</taxon>
        <taxon>Pseudomonadota</taxon>
        <taxon>Alphaproteobacteria</taxon>
        <taxon>Hyphomicrobiales</taxon>
        <taxon>Phyllobacteriaceae</taxon>
        <taxon>Mesorhizobium</taxon>
    </lineage>
</organism>
<gene>
    <name evidence="1" type="ORF">SAMN05428953_10810</name>
</gene>
<dbReference type="Gene3D" id="3.40.1260.10">
    <property type="entry name" value="DsrEFH-like"/>
    <property type="match status" value="1"/>
</dbReference>
<keyword evidence="2" id="KW-1185">Reference proteome</keyword>